<proteinExistence type="predicted"/>
<reference evidence="1 2" key="1">
    <citation type="submission" date="2024-02" db="EMBL/GenBank/DDBJ databases">
        <title>A draft genome for the cacao thread blight pathogen Marasmius crinis-equi.</title>
        <authorList>
            <person name="Cohen S.P."/>
            <person name="Baruah I.K."/>
            <person name="Amoako-Attah I."/>
            <person name="Bukari Y."/>
            <person name="Meinhardt L.W."/>
            <person name="Bailey B.A."/>
        </authorList>
    </citation>
    <scope>NUCLEOTIDE SEQUENCE [LARGE SCALE GENOMIC DNA]</scope>
    <source>
        <strain evidence="1 2">GH-76</strain>
    </source>
</reference>
<name>A0ABR3EZZ6_9AGAR</name>
<evidence type="ECO:0000313" key="2">
    <source>
        <dbReference type="Proteomes" id="UP001465976"/>
    </source>
</evidence>
<accession>A0ABR3EZZ6</accession>
<protein>
    <submittedName>
        <fullName evidence="1">Uncharacterized protein</fullName>
    </submittedName>
</protein>
<comment type="caution">
    <text evidence="1">The sequence shown here is derived from an EMBL/GenBank/DDBJ whole genome shotgun (WGS) entry which is preliminary data.</text>
</comment>
<keyword evidence="2" id="KW-1185">Reference proteome</keyword>
<dbReference type="Proteomes" id="UP001465976">
    <property type="component" value="Unassembled WGS sequence"/>
</dbReference>
<sequence length="102" mass="12488">MARKRAAMSDTERAEYQAKQRGYSKKYYEDNRNSILDKADAKRYRTYEYMHGRDSFNRNYRFRDVKPREILNLHKDTEEYRAALENWRDEKAQRLKQLKGAN</sequence>
<organism evidence="1 2">
    <name type="scientific">Marasmius crinis-equi</name>
    <dbReference type="NCBI Taxonomy" id="585013"/>
    <lineage>
        <taxon>Eukaryota</taxon>
        <taxon>Fungi</taxon>
        <taxon>Dikarya</taxon>
        <taxon>Basidiomycota</taxon>
        <taxon>Agaricomycotina</taxon>
        <taxon>Agaricomycetes</taxon>
        <taxon>Agaricomycetidae</taxon>
        <taxon>Agaricales</taxon>
        <taxon>Marasmiineae</taxon>
        <taxon>Marasmiaceae</taxon>
        <taxon>Marasmius</taxon>
    </lineage>
</organism>
<gene>
    <name evidence="1" type="ORF">V5O48_013470</name>
</gene>
<dbReference type="EMBL" id="JBAHYK010001321">
    <property type="protein sequence ID" value="KAL0568513.1"/>
    <property type="molecule type" value="Genomic_DNA"/>
</dbReference>
<evidence type="ECO:0000313" key="1">
    <source>
        <dbReference type="EMBL" id="KAL0568513.1"/>
    </source>
</evidence>